<reference evidence="4 5" key="3">
    <citation type="journal article" date="2010" name="BMC Genomics">
        <title>Transcriptome sequencing and comparative analysis of cucumber flowers with different sex types.</title>
        <authorList>
            <person name="Guo S."/>
            <person name="Zheng Y."/>
            <person name="Joung J.G."/>
            <person name="Liu S."/>
            <person name="Zhang Z."/>
            <person name="Crasta O.R."/>
            <person name="Sobral B.W."/>
            <person name="Xu Y."/>
            <person name="Huang S."/>
            <person name="Fei Z."/>
        </authorList>
    </citation>
    <scope>NUCLEOTIDE SEQUENCE [LARGE SCALE GENOMIC DNA]</scope>
    <source>
        <strain evidence="5">cv. 9930</strain>
    </source>
</reference>
<feature type="repeat" description="PPR" evidence="2">
    <location>
        <begin position="127"/>
        <end position="161"/>
    </location>
</feature>
<reference evidence="4 5" key="4">
    <citation type="journal article" date="2011" name="BMC Genomics">
        <title>RNA-Seq improves annotation of protein-coding genes in the cucumber genome.</title>
        <authorList>
            <person name="Li Z."/>
            <person name="Zhang Z."/>
            <person name="Yan P."/>
            <person name="Huang S."/>
            <person name="Fei Z."/>
            <person name="Lin K."/>
        </authorList>
    </citation>
    <scope>NUCLEOTIDE SEQUENCE [LARGE SCALE GENOMIC DNA]</scope>
    <source>
        <strain evidence="5">cv. 9930</strain>
    </source>
</reference>
<dbReference type="eggNOG" id="KOG4197">
    <property type="taxonomic scope" value="Eukaryota"/>
</dbReference>
<protein>
    <recommendedName>
        <fullName evidence="6">Pentatricopeptide repeat-containing protein</fullName>
    </recommendedName>
</protein>
<accession>A0A0A0LBX5</accession>
<gene>
    <name evidence="4" type="ORF">Csa_3G810570</name>
</gene>
<dbReference type="GO" id="GO:0003723">
    <property type="term" value="F:RNA binding"/>
    <property type="evidence" value="ECO:0007669"/>
    <property type="project" value="InterPro"/>
</dbReference>
<keyword evidence="5" id="KW-1185">Reference proteome</keyword>
<evidence type="ECO:0000256" key="2">
    <source>
        <dbReference type="PROSITE-ProRule" id="PRU00708"/>
    </source>
</evidence>
<proteinExistence type="predicted"/>
<dbReference type="NCBIfam" id="TIGR00756">
    <property type="entry name" value="PPR"/>
    <property type="match status" value="1"/>
</dbReference>
<dbReference type="EMBL" id="CM002924">
    <property type="protein sequence ID" value="KGN59333.1"/>
    <property type="molecule type" value="Genomic_DNA"/>
</dbReference>
<keyword evidence="1" id="KW-0677">Repeat</keyword>
<dbReference type="InterPro" id="IPR011990">
    <property type="entry name" value="TPR-like_helical_dom_sf"/>
</dbReference>
<dbReference type="Gene3D" id="1.25.40.10">
    <property type="entry name" value="Tetratricopeptide repeat domain"/>
    <property type="match status" value="1"/>
</dbReference>
<dbReference type="PANTHER" id="PTHR47926:SF347">
    <property type="entry name" value="PENTATRICOPEPTIDE REPEAT-CONTAINING PROTEIN"/>
    <property type="match status" value="1"/>
</dbReference>
<evidence type="ECO:0000256" key="3">
    <source>
        <dbReference type="SAM" id="Phobius"/>
    </source>
</evidence>
<dbReference type="InterPro" id="IPR002885">
    <property type="entry name" value="PPR_rpt"/>
</dbReference>
<keyword evidence="3" id="KW-1133">Transmembrane helix</keyword>
<feature type="transmembrane region" description="Helical" evidence="3">
    <location>
        <begin position="160"/>
        <end position="185"/>
    </location>
</feature>
<evidence type="ECO:0008006" key="6">
    <source>
        <dbReference type="Google" id="ProtNLM"/>
    </source>
</evidence>
<sequence>MPRKSFCVYSHVRHLFLSPVSRYTFSRQISFSPSPNLKTLCSSGQLKEALLQMAILGREVKFEGYDTILNECVSQRAIREGQRVHTHMIKTCYLPSVYLRTRLIVLYNKCDCLGDAREMFDEMPQKNVVSWTAMISAYSQRGFAFEALNLFVEMLRSGTLCFAFILFVINILYSLFYGLHGYYLLI</sequence>
<name>A0A0A0LBX5_CUCSA</name>
<dbReference type="Proteomes" id="UP000029981">
    <property type="component" value="Chromosome 3"/>
</dbReference>
<dbReference type="PROSITE" id="PS51375">
    <property type="entry name" value="PPR"/>
    <property type="match status" value="1"/>
</dbReference>
<dbReference type="AlphaFoldDB" id="A0A0A0LBX5"/>
<dbReference type="PANTHER" id="PTHR47926">
    <property type="entry name" value="PENTATRICOPEPTIDE REPEAT-CONTAINING PROTEIN"/>
    <property type="match status" value="1"/>
</dbReference>
<dbReference type="Gramene" id="KGN59333">
    <property type="protein sequence ID" value="KGN59333"/>
    <property type="gene ID" value="Csa_3G810570"/>
</dbReference>
<dbReference type="InterPro" id="IPR046960">
    <property type="entry name" value="PPR_At4g14850-like_plant"/>
</dbReference>
<keyword evidence="3" id="KW-0812">Transmembrane</keyword>
<reference evidence="4 5" key="2">
    <citation type="journal article" date="2009" name="PLoS ONE">
        <title>An integrated genetic and cytogenetic map of the cucumber genome.</title>
        <authorList>
            <person name="Ren Y."/>
            <person name="Zhang Z."/>
            <person name="Liu J."/>
            <person name="Staub J.E."/>
            <person name="Han Y."/>
            <person name="Cheng Z."/>
            <person name="Li X."/>
            <person name="Lu J."/>
            <person name="Miao H."/>
            <person name="Kang H."/>
            <person name="Xie B."/>
            <person name="Gu X."/>
            <person name="Wang X."/>
            <person name="Du Y."/>
            <person name="Jin W."/>
            <person name="Huang S."/>
        </authorList>
    </citation>
    <scope>NUCLEOTIDE SEQUENCE [LARGE SCALE GENOMIC DNA]</scope>
    <source>
        <strain evidence="5">cv. 9930</strain>
    </source>
</reference>
<evidence type="ECO:0000256" key="1">
    <source>
        <dbReference type="ARBA" id="ARBA00022737"/>
    </source>
</evidence>
<dbReference type="Pfam" id="PF01535">
    <property type="entry name" value="PPR"/>
    <property type="match status" value="2"/>
</dbReference>
<dbReference type="OMA" id="VCKRESN"/>
<evidence type="ECO:0000313" key="5">
    <source>
        <dbReference type="Proteomes" id="UP000029981"/>
    </source>
</evidence>
<reference evidence="4 5" key="1">
    <citation type="journal article" date="2009" name="Nat. Genet.">
        <title>The genome of the cucumber, Cucumis sativus L.</title>
        <authorList>
            <person name="Huang S."/>
            <person name="Li R."/>
            <person name="Zhang Z."/>
            <person name="Li L."/>
            <person name="Gu X."/>
            <person name="Fan W."/>
            <person name="Lucas W.J."/>
            <person name="Wang X."/>
            <person name="Xie B."/>
            <person name="Ni P."/>
            <person name="Ren Y."/>
            <person name="Zhu H."/>
            <person name="Li J."/>
            <person name="Lin K."/>
            <person name="Jin W."/>
            <person name="Fei Z."/>
            <person name="Li G."/>
            <person name="Staub J."/>
            <person name="Kilian A."/>
            <person name="van der Vossen E.A."/>
            <person name="Wu Y."/>
            <person name="Guo J."/>
            <person name="He J."/>
            <person name="Jia Z."/>
            <person name="Ren Y."/>
            <person name="Tian G."/>
            <person name="Lu Y."/>
            <person name="Ruan J."/>
            <person name="Qian W."/>
            <person name="Wang M."/>
            <person name="Huang Q."/>
            <person name="Li B."/>
            <person name="Xuan Z."/>
            <person name="Cao J."/>
            <person name="Asan"/>
            <person name="Wu Z."/>
            <person name="Zhang J."/>
            <person name="Cai Q."/>
            <person name="Bai Y."/>
            <person name="Zhao B."/>
            <person name="Han Y."/>
            <person name="Li Y."/>
            <person name="Li X."/>
            <person name="Wang S."/>
            <person name="Shi Q."/>
            <person name="Liu S."/>
            <person name="Cho W.K."/>
            <person name="Kim J.Y."/>
            <person name="Xu Y."/>
            <person name="Heller-Uszynska K."/>
            <person name="Miao H."/>
            <person name="Cheng Z."/>
            <person name="Zhang S."/>
            <person name="Wu J."/>
            <person name="Yang Y."/>
            <person name="Kang H."/>
            <person name="Li M."/>
            <person name="Liang H."/>
            <person name="Ren X."/>
            <person name="Shi Z."/>
            <person name="Wen M."/>
            <person name="Jian M."/>
            <person name="Yang H."/>
            <person name="Zhang G."/>
            <person name="Yang Z."/>
            <person name="Chen R."/>
            <person name="Liu S."/>
            <person name="Li J."/>
            <person name="Ma L."/>
            <person name="Liu H."/>
            <person name="Zhou Y."/>
            <person name="Zhao J."/>
            <person name="Fang X."/>
            <person name="Li G."/>
            <person name="Fang L."/>
            <person name="Li Y."/>
            <person name="Liu D."/>
            <person name="Zheng H."/>
            <person name="Zhang Y."/>
            <person name="Qin N."/>
            <person name="Li Z."/>
            <person name="Yang G."/>
            <person name="Yang S."/>
            <person name="Bolund L."/>
            <person name="Kristiansen K."/>
            <person name="Zheng H."/>
            <person name="Li S."/>
            <person name="Zhang X."/>
            <person name="Yang H."/>
            <person name="Wang J."/>
            <person name="Sun R."/>
            <person name="Zhang B."/>
            <person name="Jiang S."/>
            <person name="Wang J."/>
            <person name="Du Y."/>
            <person name="Li S."/>
        </authorList>
    </citation>
    <scope>NUCLEOTIDE SEQUENCE [LARGE SCALE GENOMIC DNA]</scope>
    <source>
        <strain evidence="5">cv. 9930</strain>
    </source>
</reference>
<evidence type="ECO:0000313" key="4">
    <source>
        <dbReference type="EMBL" id="KGN59333.1"/>
    </source>
</evidence>
<keyword evidence="3" id="KW-0472">Membrane</keyword>
<dbReference type="GO" id="GO:0009451">
    <property type="term" value="P:RNA modification"/>
    <property type="evidence" value="ECO:0007669"/>
    <property type="project" value="InterPro"/>
</dbReference>
<organism evidence="4 5">
    <name type="scientific">Cucumis sativus</name>
    <name type="common">Cucumber</name>
    <dbReference type="NCBI Taxonomy" id="3659"/>
    <lineage>
        <taxon>Eukaryota</taxon>
        <taxon>Viridiplantae</taxon>
        <taxon>Streptophyta</taxon>
        <taxon>Embryophyta</taxon>
        <taxon>Tracheophyta</taxon>
        <taxon>Spermatophyta</taxon>
        <taxon>Magnoliopsida</taxon>
        <taxon>eudicotyledons</taxon>
        <taxon>Gunneridae</taxon>
        <taxon>Pentapetalae</taxon>
        <taxon>rosids</taxon>
        <taxon>fabids</taxon>
        <taxon>Cucurbitales</taxon>
        <taxon>Cucurbitaceae</taxon>
        <taxon>Benincaseae</taxon>
        <taxon>Cucumis</taxon>
    </lineage>
</organism>